<dbReference type="InterPro" id="IPR002004">
    <property type="entry name" value="PABP_HYD_C"/>
</dbReference>
<dbReference type="OrthoDB" id="3904404at2759"/>
<sequence length="601" mass="67269">MEGSGLPPDHGKKRTRDHDDDAELGFFASRKRTDHGQAQPRSDLNASLAESGLVQTTWGPVLPIGATSLPEEAVAKFGVYRNLEPSGAHNSSDDDSDDGRPFGGRTSTHWQAIKAHYQSNTHTQPHTLHPSDSDSVRKNHIQMYAPPQTRIRTLPVFKYIGDRRVARSSASTLVHQSFQELQSARLNTGMGSGETTTDNANMSGRGGPHQMADFPYRRSQAPSPSPTLEVDALNSAPPAQQKQMLGEVLYHKIRKQQPELAPKITGMLLEMDNTYILDLIADDVALYNKIVEATRVYKDYLKSEQKQKEMLGELLYPKIREQQPELAGTITGMLLEMDTAELLDLTTNDAALRSKVAEAIAIYNKYLEIQGSEGATHAHNNYVNEFISLPASYEPVPKYRKPRHKSLRNKKAPIIDEPPLNEPSPPGPHVSTLPVVDYSRIVTVFQPGSSTPIVRPHQGLQLGESLEQVEMCPRIDNMDVEGGKLYLAQTLHFHYRLWIGCPLHETEEGKVGHARHVSGKKSDAKPQSRMWRCALQSDHHITNTEYIELAKAQLPHKIFANVAEELIRQLRSKQCQPRRPKDPAQFDDFDFHSIVPYVVVQ</sequence>
<dbReference type="PANTHER" id="PTHR46276">
    <property type="entry name" value="E3 UBIQUITIN-PROTEIN LIGASE UBR5"/>
    <property type="match status" value="1"/>
</dbReference>
<dbReference type="GO" id="GO:0034450">
    <property type="term" value="F:ubiquitin-ubiquitin ligase activity"/>
    <property type="evidence" value="ECO:0007669"/>
    <property type="project" value="TreeGrafter"/>
</dbReference>
<evidence type="ECO:0000313" key="3">
    <source>
        <dbReference type="EMBL" id="KEQ82384.1"/>
    </source>
</evidence>
<organism evidence="3 4">
    <name type="scientific">Aureobasidium pullulans EXF-150</name>
    <dbReference type="NCBI Taxonomy" id="1043002"/>
    <lineage>
        <taxon>Eukaryota</taxon>
        <taxon>Fungi</taxon>
        <taxon>Dikarya</taxon>
        <taxon>Ascomycota</taxon>
        <taxon>Pezizomycotina</taxon>
        <taxon>Dothideomycetes</taxon>
        <taxon>Dothideomycetidae</taxon>
        <taxon>Dothideales</taxon>
        <taxon>Saccotheciaceae</taxon>
        <taxon>Aureobasidium</taxon>
    </lineage>
</organism>
<evidence type="ECO:0000313" key="4">
    <source>
        <dbReference type="Proteomes" id="UP000030706"/>
    </source>
</evidence>
<evidence type="ECO:0000259" key="2">
    <source>
        <dbReference type="PROSITE" id="PS51309"/>
    </source>
</evidence>
<dbReference type="HOGENOM" id="CLU_454123_0_0_1"/>
<protein>
    <submittedName>
        <fullName evidence="3">Polyadenylate-binding protein/Hyperplastic disc protein</fullName>
    </submittedName>
</protein>
<reference evidence="3 4" key="1">
    <citation type="journal article" date="2014" name="BMC Genomics">
        <title>Genome sequencing of four Aureobasidium pullulans varieties: biotechnological potential, stress tolerance, and description of new species.</title>
        <authorList>
            <person name="Gostin Ar C."/>
            <person name="Ohm R.A."/>
            <person name="Kogej T."/>
            <person name="Sonjak S."/>
            <person name="Turk M."/>
            <person name="Zajc J."/>
            <person name="Zalar P."/>
            <person name="Grube M."/>
            <person name="Sun H."/>
            <person name="Han J."/>
            <person name="Sharma A."/>
            <person name="Chiniquy J."/>
            <person name="Ngan C.Y."/>
            <person name="Lipzen A."/>
            <person name="Barry K."/>
            <person name="Grigoriev I.V."/>
            <person name="Gunde-Cimerman N."/>
        </authorList>
    </citation>
    <scope>NUCLEOTIDE SEQUENCE [LARGE SCALE GENOMIC DNA]</scope>
    <source>
        <strain evidence="3 4">EXF-150</strain>
    </source>
</reference>
<name>A0A074XF57_AURPU</name>
<gene>
    <name evidence="3" type="ORF">M438DRAFT_356942</name>
</gene>
<keyword evidence="4" id="KW-1185">Reference proteome</keyword>
<dbReference type="Pfam" id="PF00658">
    <property type="entry name" value="MLLE"/>
    <property type="match status" value="2"/>
</dbReference>
<feature type="region of interest" description="Disordered" evidence="1">
    <location>
        <begin position="85"/>
        <end position="106"/>
    </location>
</feature>
<dbReference type="Gene3D" id="1.10.1900.10">
    <property type="entry name" value="c-terminal domain of poly(a) binding protein"/>
    <property type="match status" value="2"/>
</dbReference>
<proteinExistence type="predicted"/>
<dbReference type="GO" id="GO:0000209">
    <property type="term" value="P:protein polyubiquitination"/>
    <property type="evidence" value="ECO:0007669"/>
    <property type="project" value="TreeGrafter"/>
</dbReference>
<dbReference type="STRING" id="1043002.A0A074XF57"/>
<dbReference type="EMBL" id="KL584987">
    <property type="protein sequence ID" value="KEQ82384.1"/>
    <property type="molecule type" value="Genomic_DNA"/>
</dbReference>
<dbReference type="GO" id="GO:0003723">
    <property type="term" value="F:RNA binding"/>
    <property type="evidence" value="ECO:0007669"/>
    <property type="project" value="InterPro"/>
</dbReference>
<dbReference type="SMART" id="SM00517">
    <property type="entry name" value="PolyA"/>
    <property type="match status" value="2"/>
</dbReference>
<dbReference type="GO" id="GO:0005634">
    <property type="term" value="C:nucleus"/>
    <property type="evidence" value="ECO:0007669"/>
    <property type="project" value="TreeGrafter"/>
</dbReference>
<dbReference type="PANTHER" id="PTHR46276:SF1">
    <property type="entry name" value="E3 UBIQUITIN-PROTEIN LIGASE UBR5"/>
    <property type="match status" value="1"/>
</dbReference>
<dbReference type="InterPro" id="IPR036053">
    <property type="entry name" value="PABP-dom"/>
</dbReference>
<dbReference type="PROSITE" id="PS51309">
    <property type="entry name" value="PABC"/>
    <property type="match status" value="2"/>
</dbReference>
<dbReference type="GO" id="GO:0005737">
    <property type="term" value="C:cytoplasm"/>
    <property type="evidence" value="ECO:0007669"/>
    <property type="project" value="TreeGrafter"/>
</dbReference>
<dbReference type="GeneID" id="40749438"/>
<feature type="region of interest" description="Disordered" evidence="1">
    <location>
        <begin position="1"/>
        <end position="48"/>
    </location>
</feature>
<dbReference type="AlphaFoldDB" id="A0A074XF57"/>
<accession>A0A074XF57</accession>
<dbReference type="RefSeq" id="XP_029758571.1">
    <property type="nucleotide sequence ID" value="XM_029907132.1"/>
</dbReference>
<evidence type="ECO:0000256" key="1">
    <source>
        <dbReference type="SAM" id="MobiDB-lite"/>
    </source>
</evidence>
<feature type="domain" description="PABC" evidence="2">
    <location>
        <begin position="303"/>
        <end position="368"/>
    </location>
</feature>
<dbReference type="SUPFAM" id="SSF63570">
    <property type="entry name" value="PABC (PABP) domain"/>
    <property type="match status" value="2"/>
</dbReference>
<dbReference type="Proteomes" id="UP000030706">
    <property type="component" value="Unassembled WGS sequence"/>
</dbReference>
<feature type="domain" description="PABC" evidence="2">
    <location>
        <begin position="225"/>
        <end position="302"/>
    </location>
</feature>